<evidence type="ECO:0000256" key="1">
    <source>
        <dbReference type="ARBA" id="ARBA00007159"/>
    </source>
</evidence>
<reference evidence="4" key="1">
    <citation type="submission" date="2021-03" db="EMBL/GenBank/DDBJ databases">
        <title>Evolutionary innovations through gain and loss of genes in the ectomycorrhizal Boletales.</title>
        <authorList>
            <person name="Wu G."/>
            <person name="Miyauchi S."/>
            <person name="Morin E."/>
            <person name="Yang Z.-L."/>
            <person name="Xu J."/>
            <person name="Martin F.M."/>
        </authorList>
    </citation>
    <scope>NUCLEOTIDE SEQUENCE</scope>
    <source>
        <strain evidence="4">BR01</strain>
    </source>
</reference>
<dbReference type="GO" id="GO:0055037">
    <property type="term" value="C:recycling endosome"/>
    <property type="evidence" value="ECO:0007669"/>
    <property type="project" value="TreeGrafter"/>
</dbReference>
<protein>
    <recommendedName>
        <fullName evidence="3">UDENN domain-containing protein</fullName>
    </recommendedName>
</protein>
<comment type="similarity">
    <text evidence="1">Belongs to the DENND6 family.</text>
</comment>
<name>A0A8I2YF89_9AGAM</name>
<dbReference type="InterPro" id="IPR037516">
    <property type="entry name" value="Tripartite_DENN"/>
</dbReference>
<dbReference type="InterPro" id="IPR024224">
    <property type="entry name" value="DENND6"/>
</dbReference>
<evidence type="ECO:0000256" key="2">
    <source>
        <dbReference type="SAM" id="MobiDB-lite"/>
    </source>
</evidence>
<evidence type="ECO:0000313" key="5">
    <source>
        <dbReference type="Proteomes" id="UP000683000"/>
    </source>
</evidence>
<dbReference type="AlphaFoldDB" id="A0A8I2YF89"/>
<evidence type="ECO:0000313" key="4">
    <source>
        <dbReference type="EMBL" id="KAG6370840.1"/>
    </source>
</evidence>
<dbReference type="PROSITE" id="PS50211">
    <property type="entry name" value="DENN"/>
    <property type="match status" value="1"/>
</dbReference>
<dbReference type="EMBL" id="JAGFBS010000044">
    <property type="protein sequence ID" value="KAG6370840.1"/>
    <property type="molecule type" value="Genomic_DNA"/>
</dbReference>
<comment type="caution">
    <text evidence="4">The sequence shown here is derived from an EMBL/GenBank/DDBJ whole genome shotgun (WGS) entry which is preliminary data.</text>
</comment>
<evidence type="ECO:0000259" key="3">
    <source>
        <dbReference type="PROSITE" id="PS50211"/>
    </source>
</evidence>
<dbReference type="Proteomes" id="UP000683000">
    <property type="component" value="Unassembled WGS sequence"/>
</dbReference>
<keyword evidence="5" id="KW-1185">Reference proteome</keyword>
<accession>A0A8I2YF89</accession>
<gene>
    <name evidence="4" type="ORF">JVT61DRAFT_11052</name>
</gene>
<dbReference type="PANTHER" id="PTHR13677">
    <property type="entry name" value="LD41638P"/>
    <property type="match status" value="1"/>
</dbReference>
<proteinExistence type="inferred from homology"/>
<feature type="region of interest" description="Disordered" evidence="2">
    <location>
        <begin position="462"/>
        <end position="484"/>
    </location>
</feature>
<feature type="compositionally biased region" description="Polar residues" evidence="2">
    <location>
        <begin position="464"/>
        <end position="480"/>
    </location>
</feature>
<dbReference type="OrthoDB" id="10265409at2759"/>
<feature type="domain" description="UDENN" evidence="3">
    <location>
        <begin position="118"/>
        <end position="596"/>
    </location>
</feature>
<dbReference type="PANTHER" id="PTHR13677:SF0">
    <property type="entry name" value="LD41638P"/>
    <property type="match status" value="1"/>
</dbReference>
<dbReference type="GO" id="GO:0005085">
    <property type="term" value="F:guanyl-nucleotide exchange factor activity"/>
    <property type="evidence" value="ECO:0007669"/>
    <property type="project" value="InterPro"/>
</dbReference>
<organism evidence="4 5">
    <name type="scientific">Boletus reticuloceps</name>
    <dbReference type="NCBI Taxonomy" id="495285"/>
    <lineage>
        <taxon>Eukaryota</taxon>
        <taxon>Fungi</taxon>
        <taxon>Dikarya</taxon>
        <taxon>Basidiomycota</taxon>
        <taxon>Agaricomycotina</taxon>
        <taxon>Agaricomycetes</taxon>
        <taxon>Agaricomycetidae</taxon>
        <taxon>Boletales</taxon>
        <taxon>Boletineae</taxon>
        <taxon>Boletaceae</taxon>
        <taxon>Boletoideae</taxon>
        <taxon>Boletus</taxon>
    </lineage>
</organism>
<sequence length="610" mass="68339">MSSSLHVPNDLEEQDIGLYYHSRRSSPAISDSDISSSMSRPVSQLQLDTPGETLIQPYTMQGSFKSPSLSQVIDVRQHRPILRSRTLSHLPSTVSTEDDSPSFTFSAEKVLKMREWVLAFVVVQFDLDLGPVVRAVHPPMYLSPSEEENIAFSSFPDSLQFEQGSEVHSFRIRVYPEAFVEGVDETRRPQPLDGFMYGFSHFRQKRDPTSKRGYQQSSLVLLTHHQYPALYTSMISQLGSLFHAHGVPMLETACHNIASWYVDSFSCPRSHLLSPQMSKKRQTPSPGSTVELGFLGSVLHVELPLTPDSQQLTETTTFEEQFNPAVHVSIPSTGLSDGPLTMNAQLLASSGPFNPPPIRLFEASLAHLWSLWECLVLCEPILVFGPSPAMTSQAIWWLRDLVRPIPLAADIRPYFTIHDKDHSLLVNKAPPKAGLLIGVTNPFFEKSCAHWPHMLSVGRKSPARTGTNTAVTGPSPGWTTKTHRRHISKDRQLLKTLEKACAGQEEEQIRASLAMRGHFCARTNAMLVPLNRYLNTLMPSPLERNTGKARLKPFSSNDFLASLKKSPSALPFKSSSKQKEFYDKWLRSPAFGLWLARQEEVIGTLLRDRT</sequence>